<name>A0A1I6K1N7_9SPHN</name>
<gene>
    <name evidence="1" type="ORF">SAMN05192580_1208</name>
</gene>
<evidence type="ECO:0000313" key="1">
    <source>
        <dbReference type="EMBL" id="SFR85018.1"/>
    </source>
</evidence>
<dbReference type="InterPro" id="IPR016053">
    <property type="entry name" value="Haem_Oase-like"/>
</dbReference>
<reference evidence="1 2" key="1">
    <citation type="submission" date="2016-10" db="EMBL/GenBank/DDBJ databases">
        <authorList>
            <person name="de Groot N.N."/>
        </authorList>
    </citation>
    <scope>NUCLEOTIDE SEQUENCE [LARGE SCALE GENOMIC DNA]</scope>
    <source>
        <strain evidence="1 2">S5-249</strain>
    </source>
</reference>
<dbReference type="CDD" id="cd19166">
    <property type="entry name" value="HemeO-bac"/>
    <property type="match status" value="1"/>
</dbReference>
<dbReference type="STRING" id="1166337.SAMN05192580_1208"/>
<keyword evidence="2" id="KW-1185">Reference proteome</keyword>
<dbReference type="SUPFAM" id="SSF48613">
    <property type="entry name" value="Heme oxygenase-like"/>
    <property type="match status" value="1"/>
</dbReference>
<evidence type="ECO:0000313" key="2">
    <source>
        <dbReference type="Proteomes" id="UP000198824"/>
    </source>
</evidence>
<accession>A0A1I6K1N7</accession>
<dbReference type="Gene3D" id="1.20.910.10">
    <property type="entry name" value="Heme oxygenase-like"/>
    <property type="match status" value="1"/>
</dbReference>
<dbReference type="OrthoDB" id="9149607at2"/>
<protein>
    <submittedName>
        <fullName evidence="1">Heme oxygenase</fullName>
    </submittedName>
</protein>
<sequence length="186" mass="20225">MLHGAGLSGLALRLREATRDLHDDAEGAVDWESRIATPAGYRQLIERWWGYHAAREPRLIEALGAEALEGRTKLPALAADLAALGQTRPDILPLCQPAAAPLTREQALGALYVSEGATMGGQLIARTVRERFGADAPTGFFHPYGARTGAMWQDMRRMLDAHEAEGDAIVAAARDTFRLLAEWLKA</sequence>
<dbReference type="AlphaFoldDB" id="A0A1I6K1N7"/>
<dbReference type="Proteomes" id="UP000198824">
    <property type="component" value="Unassembled WGS sequence"/>
</dbReference>
<proteinExistence type="predicted"/>
<dbReference type="GO" id="GO:0006788">
    <property type="term" value="P:heme oxidation"/>
    <property type="evidence" value="ECO:0007669"/>
    <property type="project" value="InterPro"/>
</dbReference>
<dbReference type="InterPro" id="IPR016084">
    <property type="entry name" value="Haem_Oase-like_multi-hlx"/>
</dbReference>
<dbReference type="GO" id="GO:0004392">
    <property type="term" value="F:heme oxygenase (decyclizing) activity"/>
    <property type="evidence" value="ECO:0007669"/>
    <property type="project" value="InterPro"/>
</dbReference>
<dbReference type="EMBL" id="FOZG01000001">
    <property type="protein sequence ID" value="SFR85018.1"/>
    <property type="molecule type" value="Genomic_DNA"/>
</dbReference>
<dbReference type="Pfam" id="PF01126">
    <property type="entry name" value="Heme_oxygenase"/>
    <property type="match status" value="1"/>
</dbReference>
<organism evidence="1 2">
    <name type="scientific">Sphingomonas jatrophae</name>
    <dbReference type="NCBI Taxonomy" id="1166337"/>
    <lineage>
        <taxon>Bacteria</taxon>
        <taxon>Pseudomonadati</taxon>
        <taxon>Pseudomonadota</taxon>
        <taxon>Alphaproteobacteria</taxon>
        <taxon>Sphingomonadales</taxon>
        <taxon>Sphingomonadaceae</taxon>
        <taxon>Sphingomonas</taxon>
    </lineage>
</organism>